<dbReference type="Gene3D" id="3.30.70.260">
    <property type="match status" value="1"/>
</dbReference>
<organism evidence="2 3">
    <name type="scientific">Pseudomonas syringae pv. viburni</name>
    <dbReference type="NCBI Taxonomy" id="251703"/>
    <lineage>
        <taxon>Bacteria</taxon>
        <taxon>Pseudomonadati</taxon>
        <taxon>Pseudomonadota</taxon>
        <taxon>Gammaproteobacteria</taxon>
        <taxon>Pseudomonadales</taxon>
        <taxon>Pseudomonadaceae</taxon>
        <taxon>Pseudomonas</taxon>
    </lineage>
</organism>
<evidence type="ECO:0000313" key="3">
    <source>
        <dbReference type="Proteomes" id="UP000050317"/>
    </source>
</evidence>
<dbReference type="PANTHER" id="PTHR42706">
    <property type="entry name" value="FORMYLTETRAHYDROFOLATE DEFORMYLASE"/>
    <property type="match status" value="1"/>
</dbReference>
<protein>
    <submittedName>
        <fullName evidence="2">Formyltetrahydrofolate deformylase</fullName>
    </submittedName>
</protein>
<evidence type="ECO:0000256" key="1">
    <source>
        <dbReference type="SAM" id="MobiDB-lite"/>
    </source>
</evidence>
<dbReference type="PRINTS" id="PR01575">
    <property type="entry name" value="FFH4HYDRLASE"/>
</dbReference>
<dbReference type="CDD" id="cd04875">
    <property type="entry name" value="ACT_F4HF-DF"/>
    <property type="match status" value="1"/>
</dbReference>
<dbReference type="EMBL" id="LJRR01000137">
    <property type="protein sequence ID" value="KPZ18914.1"/>
    <property type="molecule type" value="Genomic_DNA"/>
</dbReference>
<dbReference type="AlphaFoldDB" id="A0A0Q0F7J4"/>
<dbReference type="SUPFAM" id="SSF55021">
    <property type="entry name" value="ACT-like"/>
    <property type="match status" value="1"/>
</dbReference>
<dbReference type="InterPro" id="IPR045865">
    <property type="entry name" value="ACT-like_dom_sf"/>
</dbReference>
<dbReference type="InterPro" id="IPR044074">
    <property type="entry name" value="PurU_ACT"/>
</dbReference>
<sequence length="137" mass="15499">MQHEKNHFLLKISCPATSGIVAAVTSYLAGNSCYIGEMAQFDDEFSGTFFMRAVFRFNDGHDGDIQQLKAGFDAVAKDFAMQWELHDTRRPMRVLLMVSKFDHCLTDLLYRHHKGGDGHDHHRHRVQPPGPATDGRA</sequence>
<evidence type="ECO:0000313" key="2">
    <source>
        <dbReference type="EMBL" id="KPZ18914.1"/>
    </source>
</evidence>
<accession>A0A0Q0F7J4</accession>
<dbReference type="PATRIC" id="fig|251703.9.peg.1843"/>
<proteinExistence type="predicted"/>
<comment type="caution">
    <text evidence="2">The sequence shown here is derived from an EMBL/GenBank/DDBJ whole genome shotgun (WGS) entry which is preliminary data.</text>
</comment>
<dbReference type="PANTHER" id="PTHR42706:SF1">
    <property type="entry name" value="FORMYLTETRAHYDROFOLATE DEFORMYLASE 2, MITOCHONDRIAL"/>
    <property type="match status" value="1"/>
</dbReference>
<feature type="region of interest" description="Disordered" evidence="1">
    <location>
        <begin position="115"/>
        <end position="137"/>
    </location>
</feature>
<dbReference type="GO" id="GO:0006189">
    <property type="term" value="P:'de novo' IMP biosynthetic process"/>
    <property type="evidence" value="ECO:0007669"/>
    <property type="project" value="InterPro"/>
</dbReference>
<name>A0A0Q0F7J4_9PSED</name>
<dbReference type="Proteomes" id="UP000050317">
    <property type="component" value="Unassembled WGS sequence"/>
</dbReference>
<reference evidence="2 3" key="1">
    <citation type="submission" date="2015-09" db="EMBL/GenBank/DDBJ databases">
        <title>Genome announcement of multiple Pseudomonas syringae strains.</title>
        <authorList>
            <person name="Thakur S."/>
            <person name="Wang P.W."/>
            <person name="Gong Y."/>
            <person name="Weir B.S."/>
            <person name="Guttman D.S."/>
        </authorList>
    </citation>
    <scope>NUCLEOTIDE SEQUENCE [LARGE SCALE GENOMIC DNA]</scope>
    <source>
        <strain evidence="2 3">ICMP3963</strain>
    </source>
</reference>
<gene>
    <name evidence="2" type="ORF">ALO40_01334</name>
</gene>
<dbReference type="InterPro" id="IPR004810">
    <property type="entry name" value="PurU"/>
</dbReference>
<dbReference type="GO" id="GO:0008864">
    <property type="term" value="F:formyltetrahydrofolate deformylase activity"/>
    <property type="evidence" value="ECO:0007669"/>
    <property type="project" value="InterPro"/>
</dbReference>